<keyword evidence="6 8" id="KW-1133">Transmembrane helix</keyword>
<dbReference type="NCBIfam" id="NF033670">
    <property type="entry name" value="polymyxin_MCR6"/>
    <property type="match status" value="1"/>
</dbReference>
<dbReference type="SMR" id="A0A220T317"/>
<evidence type="ECO:0000259" key="9">
    <source>
        <dbReference type="Pfam" id="PF00884"/>
    </source>
</evidence>
<dbReference type="InterPro" id="IPR012549">
    <property type="entry name" value="EptA-like_N"/>
</dbReference>
<dbReference type="AlphaFoldDB" id="A0A220T317"/>
<gene>
    <name evidence="11" type="primary">mcr-6</name>
</gene>
<evidence type="ECO:0000259" key="10">
    <source>
        <dbReference type="Pfam" id="PF08019"/>
    </source>
</evidence>
<dbReference type="PANTHER" id="PTHR30443:SF0">
    <property type="entry name" value="PHOSPHOETHANOLAMINE TRANSFERASE EPTA"/>
    <property type="match status" value="1"/>
</dbReference>
<dbReference type="GO" id="GO:0005886">
    <property type="term" value="C:plasma membrane"/>
    <property type="evidence" value="ECO:0007669"/>
    <property type="project" value="UniProtKB-SubCell"/>
</dbReference>
<keyword evidence="4 11" id="KW-0808">Transferase</keyword>
<dbReference type="Gene3D" id="3.40.720.10">
    <property type="entry name" value="Alkaline Phosphatase, subunit A"/>
    <property type="match status" value="1"/>
</dbReference>
<dbReference type="InterPro" id="IPR040423">
    <property type="entry name" value="PEA_transferase"/>
</dbReference>
<keyword evidence="2" id="KW-1003">Cell membrane</keyword>
<evidence type="ECO:0000256" key="5">
    <source>
        <dbReference type="ARBA" id="ARBA00022692"/>
    </source>
</evidence>
<evidence type="ECO:0000256" key="3">
    <source>
        <dbReference type="ARBA" id="ARBA00022519"/>
    </source>
</evidence>
<evidence type="ECO:0000313" key="11">
    <source>
        <dbReference type="EMBL" id="ASK49942.1"/>
    </source>
</evidence>
<dbReference type="RefSeq" id="WP_099982813.1">
    <property type="nucleotide sequence ID" value="NG_055781.1"/>
</dbReference>
<dbReference type="CDD" id="cd16017">
    <property type="entry name" value="LptA"/>
    <property type="match status" value="1"/>
</dbReference>
<feature type="transmembrane region" description="Helical" evidence="8">
    <location>
        <begin position="118"/>
        <end position="140"/>
    </location>
</feature>
<proteinExistence type="predicted"/>
<evidence type="ECO:0000256" key="2">
    <source>
        <dbReference type="ARBA" id="ARBA00022475"/>
    </source>
</evidence>
<evidence type="ECO:0000256" key="1">
    <source>
        <dbReference type="ARBA" id="ARBA00004429"/>
    </source>
</evidence>
<sequence>MTQHSPWYRRPVNPYLLMSVVALFLSATANLTFFDKITNTYPMAQNAGFVISTALVLFGAMLLITVLLSYRYVLKPVLILLLIMGAVTSYFTDTYGTVYDTTMLQNALQTDQAESKDLMNMAFFVRIIGLGVLPSILVAWVKVDYPTLGKSLIQRAMTWGVAVVMALVPILAFSSHYASFFREHKPLRSYVNPVMPIYSVGKLASIEYKKATAPKDTIYHAKDAVQTTTPAERKPRLVVFVVGETARADHVQFNGYSRETFPQLAKIDNLANFSQVTSCGTSTAYSVPCMFSYLGQDDYDVDTAKYQENVLDTLDRLGVGILWRDNNSDSKGVMDKLPASQYFDYKSATNNTICNTNPYNECRDVGMLVGLDDYVSTNQGKDMLIMLHQMGNHGPAYFKRYDEQFAKYTPVCEGNELAKCEHQSLINAYDNALLATDDFIAKSIDWLKTHQANYDVAMLYVSDHGESLGENGVYLHGMPNAFAPKEQRAVPAFFWSNNPSFTPTASDTVLTHDAITPTLLKLFDVTADKVKDRTAFIR</sequence>
<feature type="domain" description="Phosphoethanolamine transferase N-terminal" evidence="10">
    <location>
        <begin position="58"/>
        <end position="205"/>
    </location>
</feature>
<dbReference type="Pfam" id="PF00884">
    <property type="entry name" value="Sulfatase"/>
    <property type="match status" value="1"/>
</dbReference>
<evidence type="ECO:0000256" key="6">
    <source>
        <dbReference type="ARBA" id="ARBA00022989"/>
    </source>
</evidence>
<comment type="subcellular location">
    <subcellularLocation>
        <location evidence="1">Cell inner membrane</location>
        <topology evidence="1">Multi-pass membrane protein</topology>
    </subcellularLocation>
</comment>
<dbReference type="InterPro" id="IPR017850">
    <property type="entry name" value="Alkaline_phosphatase_core_sf"/>
</dbReference>
<dbReference type="GO" id="GO:0016776">
    <property type="term" value="F:phosphotransferase activity, phosphate group as acceptor"/>
    <property type="evidence" value="ECO:0007669"/>
    <property type="project" value="TreeGrafter"/>
</dbReference>
<organism evidence="11">
    <name type="scientific">Moraxella sp. MSG47-C17</name>
    <dbReference type="NCBI Taxonomy" id="1935434"/>
    <lineage>
        <taxon>Bacteria</taxon>
        <taxon>Pseudomonadati</taxon>
        <taxon>Pseudomonadota</taxon>
        <taxon>Gammaproteobacteria</taxon>
        <taxon>Moraxellales</taxon>
        <taxon>Moraxellaceae</taxon>
        <taxon>Moraxella</taxon>
    </lineage>
</organism>
<feature type="transmembrane region" description="Helical" evidence="8">
    <location>
        <begin position="77"/>
        <end position="98"/>
    </location>
</feature>
<keyword evidence="3" id="KW-0997">Cell inner membrane</keyword>
<dbReference type="Pfam" id="PF08019">
    <property type="entry name" value="EptA_B_N"/>
    <property type="match status" value="1"/>
</dbReference>
<evidence type="ECO:0000256" key="7">
    <source>
        <dbReference type="ARBA" id="ARBA00023136"/>
    </source>
</evidence>
<keyword evidence="7 8" id="KW-0472">Membrane</keyword>
<evidence type="ECO:0000256" key="8">
    <source>
        <dbReference type="SAM" id="Phobius"/>
    </source>
</evidence>
<dbReference type="PANTHER" id="PTHR30443">
    <property type="entry name" value="INNER MEMBRANE PROTEIN"/>
    <property type="match status" value="1"/>
</dbReference>
<dbReference type="CARD" id="ARO:3004501">
    <property type="molecule name" value="MCR-6.1"/>
    <property type="mechanism identifier" value="ARO:0001001"/>
    <property type="mechanism name" value="antibiotic target alteration"/>
</dbReference>
<dbReference type="EMBL" id="MF176240">
    <property type="protein sequence ID" value="ASK49942.1"/>
    <property type="molecule type" value="Genomic_DNA"/>
</dbReference>
<feature type="transmembrane region" description="Helical" evidence="8">
    <location>
        <begin position="152"/>
        <end position="173"/>
    </location>
</feature>
<dbReference type="GO" id="GO:0009244">
    <property type="term" value="P:lipopolysaccharide core region biosynthetic process"/>
    <property type="evidence" value="ECO:0007669"/>
    <property type="project" value="TreeGrafter"/>
</dbReference>
<dbReference type="SUPFAM" id="SSF53649">
    <property type="entry name" value="Alkaline phosphatase-like"/>
    <property type="match status" value="1"/>
</dbReference>
<evidence type="ECO:0000256" key="4">
    <source>
        <dbReference type="ARBA" id="ARBA00022679"/>
    </source>
</evidence>
<keyword evidence="5 8" id="KW-0812">Transmembrane</keyword>
<reference evidence="11" key="1">
    <citation type="journal article" date="2017" name="J. Antimicrob. Chemother.">
        <title>mcr-1 and mcr-2 variant genes identified in Moraxella species isolated from pigs in Great Britain from 2014 to 2015.</title>
        <authorList>
            <person name="AbuOun M."/>
            <person name="Stubberfield E.J."/>
            <person name="Duggett N.A."/>
            <person name="Kirchner M."/>
            <person name="Dormer L."/>
            <person name="Nunez-Garcia J."/>
            <person name="Randall L.P."/>
            <person name="Lemma F."/>
            <person name="Crook D.W."/>
            <person name="Teale C."/>
            <person name="Smith R.P."/>
            <person name="Anjum M.F."/>
        </authorList>
    </citation>
    <scope>NUCLEOTIDE SEQUENCE</scope>
    <source>
        <strain evidence="11">MSG47-C17</strain>
    </source>
</reference>
<dbReference type="InterPro" id="IPR000917">
    <property type="entry name" value="Sulfatase_N"/>
</dbReference>
<feature type="transmembrane region" description="Helical" evidence="8">
    <location>
        <begin position="12"/>
        <end position="34"/>
    </location>
</feature>
<name>A0A220T317_9GAMM</name>
<dbReference type="InterPro" id="IPR058130">
    <property type="entry name" value="PEA_transf_C"/>
</dbReference>
<protein>
    <submittedName>
        <fullName evidence="11">Phosphoethanolamine transferase</fullName>
    </submittedName>
</protein>
<dbReference type="NCBIfam" id="NF028537">
    <property type="entry name" value="P_eth_NH2_trans"/>
    <property type="match status" value="1"/>
</dbReference>
<feature type="domain" description="Sulfatase N-terminal" evidence="9">
    <location>
        <begin position="237"/>
        <end position="525"/>
    </location>
</feature>
<accession>A0A220T317</accession>
<feature type="transmembrane region" description="Helical" evidence="8">
    <location>
        <begin position="46"/>
        <end position="70"/>
    </location>
</feature>